<accession>A0A0G0X6T8</accession>
<evidence type="ECO:0000256" key="3">
    <source>
        <dbReference type="ARBA" id="ARBA00022692"/>
    </source>
</evidence>
<protein>
    <submittedName>
        <fullName evidence="8">Internalization-related competence protein ComEC/Rec2 protein</fullName>
    </submittedName>
</protein>
<sequence>MRTAGVLIFIILLAVRACGTLGYNLWNLLSLQKAFNNTLSYTSSCRIMLHEESKKEHFAYYDASKIESKENTDLIMSYRAMVVNNVTKSVQKFLPSPHSELLLGLVLGSNDIKRNEKYYDILIRTGTVHVVVVSGYNITLVSNMVISMLGTRYKLHNFLLAVFITLIYTGLAGFEPPVVRAWIMGTIASAGKYYGRIIDVKEILIVASYFMLITDPKLIMSLSFQLSLAATFSLIVYGDVVQKIFKKFWHIRNIVFENLCTTVAAQVLVWPLISYNFGRISVISPFVNALVLWTVPLSTTLGFLFILLSLVVPGVAEPAANIIFVPLDIFVRVTDLFSKIKDADLGYQIGRQAMLLYYSGVLVIPFLYKRIFEKECISDHSR</sequence>
<feature type="domain" description="ComEC/Rec2-related protein" evidence="7">
    <location>
        <begin position="115"/>
        <end position="367"/>
    </location>
</feature>
<dbReference type="EMBL" id="LCBX01000017">
    <property type="protein sequence ID" value="KKS20769.1"/>
    <property type="molecule type" value="Genomic_DNA"/>
</dbReference>
<feature type="transmembrane region" description="Helical" evidence="6">
    <location>
        <begin position="218"/>
        <end position="238"/>
    </location>
</feature>
<dbReference type="PANTHER" id="PTHR30619">
    <property type="entry name" value="DNA INTERNALIZATION/COMPETENCE PROTEIN COMEC/REC2"/>
    <property type="match status" value="1"/>
</dbReference>
<feature type="transmembrane region" description="Helical" evidence="6">
    <location>
        <begin position="290"/>
        <end position="312"/>
    </location>
</feature>
<feature type="transmembrane region" description="Helical" evidence="6">
    <location>
        <begin position="158"/>
        <end position="174"/>
    </location>
</feature>
<comment type="subcellular location">
    <subcellularLocation>
        <location evidence="1">Cell membrane</location>
        <topology evidence="1">Multi-pass membrane protein</topology>
    </subcellularLocation>
</comment>
<evidence type="ECO:0000256" key="6">
    <source>
        <dbReference type="SAM" id="Phobius"/>
    </source>
</evidence>
<proteinExistence type="predicted"/>
<evidence type="ECO:0000256" key="5">
    <source>
        <dbReference type="ARBA" id="ARBA00023136"/>
    </source>
</evidence>
<dbReference type="PANTHER" id="PTHR30619:SF7">
    <property type="entry name" value="BETA-LACTAMASE DOMAIN PROTEIN"/>
    <property type="match status" value="1"/>
</dbReference>
<dbReference type="Proteomes" id="UP000034507">
    <property type="component" value="Unassembled WGS sequence"/>
</dbReference>
<keyword evidence="5 6" id="KW-0472">Membrane</keyword>
<evidence type="ECO:0000313" key="9">
    <source>
        <dbReference type="Proteomes" id="UP000034507"/>
    </source>
</evidence>
<dbReference type="AlphaFoldDB" id="A0A0G0X6T8"/>
<dbReference type="InterPro" id="IPR052159">
    <property type="entry name" value="Competence_DNA_uptake"/>
</dbReference>
<name>A0A0G0X6T8_UNCKA</name>
<evidence type="ECO:0000313" key="8">
    <source>
        <dbReference type="EMBL" id="KKS20769.1"/>
    </source>
</evidence>
<feature type="transmembrane region" description="Helical" evidence="6">
    <location>
        <begin position="121"/>
        <end position="146"/>
    </location>
</feature>
<dbReference type="InterPro" id="IPR004477">
    <property type="entry name" value="ComEC_N"/>
</dbReference>
<keyword evidence="4 6" id="KW-1133">Transmembrane helix</keyword>
<dbReference type="NCBIfam" id="TIGR00360">
    <property type="entry name" value="ComEC_N-term"/>
    <property type="match status" value="1"/>
</dbReference>
<evidence type="ECO:0000256" key="2">
    <source>
        <dbReference type="ARBA" id="ARBA00022475"/>
    </source>
</evidence>
<dbReference type="Pfam" id="PF03772">
    <property type="entry name" value="Competence"/>
    <property type="match status" value="1"/>
</dbReference>
<evidence type="ECO:0000259" key="7">
    <source>
        <dbReference type="Pfam" id="PF03772"/>
    </source>
</evidence>
<gene>
    <name evidence="8" type="ORF">UU77_C0017G0006</name>
</gene>
<evidence type="ECO:0000256" key="1">
    <source>
        <dbReference type="ARBA" id="ARBA00004651"/>
    </source>
</evidence>
<reference evidence="8 9" key="1">
    <citation type="journal article" date="2015" name="Nature">
        <title>rRNA introns, odd ribosomes, and small enigmatic genomes across a large radiation of phyla.</title>
        <authorList>
            <person name="Brown C.T."/>
            <person name="Hug L.A."/>
            <person name="Thomas B.C."/>
            <person name="Sharon I."/>
            <person name="Castelle C.J."/>
            <person name="Singh A."/>
            <person name="Wilkins M.J."/>
            <person name="Williams K.H."/>
            <person name="Banfield J.F."/>
        </authorList>
    </citation>
    <scope>NUCLEOTIDE SEQUENCE [LARGE SCALE GENOMIC DNA]</scope>
</reference>
<dbReference type="GO" id="GO:0005886">
    <property type="term" value="C:plasma membrane"/>
    <property type="evidence" value="ECO:0007669"/>
    <property type="project" value="UniProtKB-SubCell"/>
</dbReference>
<keyword evidence="3 6" id="KW-0812">Transmembrane</keyword>
<organism evidence="8 9">
    <name type="scientific">candidate division WWE3 bacterium GW2011_GWC1_41_7</name>
    <dbReference type="NCBI Taxonomy" id="1619119"/>
    <lineage>
        <taxon>Bacteria</taxon>
        <taxon>Katanobacteria</taxon>
    </lineage>
</organism>
<keyword evidence="2" id="KW-1003">Cell membrane</keyword>
<comment type="caution">
    <text evidence="8">The sequence shown here is derived from an EMBL/GenBank/DDBJ whole genome shotgun (WGS) entry which is preliminary data.</text>
</comment>
<evidence type="ECO:0000256" key="4">
    <source>
        <dbReference type="ARBA" id="ARBA00022989"/>
    </source>
</evidence>
<feature type="transmembrane region" description="Helical" evidence="6">
    <location>
        <begin position="259"/>
        <end position="278"/>
    </location>
</feature>